<protein>
    <submittedName>
        <fullName evidence="1">Uncharacterized protein</fullName>
    </submittedName>
</protein>
<proteinExistence type="predicted"/>
<evidence type="ECO:0000313" key="2">
    <source>
        <dbReference type="Proteomes" id="UP000309488"/>
    </source>
</evidence>
<dbReference type="RefSeq" id="WP_136843460.1">
    <property type="nucleotide sequence ID" value="NZ_SWBR01000005.1"/>
</dbReference>
<reference evidence="1 2" key="1">
    <citation type="submission" date="2019-04" db="EMBL/GenBank/DDBJ databases">
        <title>Pedobacter sp. RP-3-22 sp. nov., isolated from Arctic soil.</title>
        <authorList>
            <person name="Dahal R.H."/>
            <person name="Kim D.-U."/>
        </authorList>
    </citation>
    <scope>NUCLEOTIDE SEQUENCE [LARGE SCALE GENOMIC DNA]</scope>
    <source>
        <strain evidence="1 2">RP-3-22</strain>
    </source>
</reference>
<sequence length="130" mass="14662">MKHILSKGLLIVSLFFVVNGCEEKDLYNRKQEDKEITALKKEIENIANQHTCENAGEWKFTAIGSKACGGPTGYIAYAVKIDEAEFLEKVALYTEKQKAYNVKWDVASDCMFVMPPKGIECVDGKPKFVY</sequence>
<gene>
    <name evidence="1" type="ORF">FA048_17265</name>
</gene>
<dbReference type="Proteomes" id="UP000309488">
    <property type="component" value="Unassembled WGS sequence"/>
</dbReference>
<dbReference type="EMBL" id="SWBR01000005">
    <property type="protein sequence ID" value="TKC05478.1"/>
    <property type="molecule type" value="Genomic_DNA"/>
</dbReference>
<dbReference type="AlphaFoldDB" id="A0A4U1CFT0"/>
<evidence type="ECO:0000313" key="1">
    <source>
        <dbReference type="EMBL" id="TKC05478.1"/>
    </source>
</evidence>
<accession>A0A4U1CFT0</accession>
<organism evidence="1 2">
    <name type="scientific">Pedobacter polaris</name>
    <dbReference type="NCBI Taxonomy" id="2571273"/>
    <lineage>
        <taxon>Bacteria</taxon>
        <taxon>Pseudomonadati</taxon>
        <taxon>Bacteroidota</taxon>
        <taxon>Sphingobacteriia</taxon>
        <taxon>Sphingobacteriales</taxon>
        <taxon>Sphingobacteriaceae</taxon>
        <taxon>Pedobacter</taxon>
    </lineage>
</organism>
<keyword evidence="2" id="KW-1185">Reference proteome</keyword>
<name>A0A4U1CFT0_9SPHI</name>
<comment type="caution">
    <text evidence="1">The sequence shown here is derived from an EMBL/GenBank/DDBJ whole genome shotgun (WGS) entry which is preliminary data.</text>
</comment>
<dbReference type="OrthoDB" id="5526158at2"/>